<organism evidence="1">
    <name type="scientific">uncultured Caudovirales phage</name>
    <dbReference type="NCBI Taxonomy" id="2100421"/>
    <lineage>
        <taxon>Viruses</taxon>
        <taxon>Duplodnaviria</taxon>
        <taxon>Heunggongvirae</taxon>
        <taxon>Uroviricota</taxon>
        <taxon>Caudoviricetes</taxon>
        <taxon>Peduoviridae</taxon>
        <taxon>Maltschvirus</taxon>
        <taxon>Maltschvirus maltsch</taxon>
    </lineage>
</organism>
<gene>
    <name evidence="1" type="ORF">UFOVP620_47</name>
</gene>
<accession>A0A6J5N0F0</accession>
<evidence type="ECO:0000313" key="1">
    <source>
        <dbReference type="EMBL" id="CAB4153055.1"/>
    </source>
</evidence>
<name>A0A6J5N0F0_9CAUD</name>
<dbReference type="EMBL" id="LR796576">
    <property type="protein sequence ID" value="CAB4153055.1"/>
    <property type="molecule type" value="Genomic_DNA"/>
</dbReference>
<sequence length="240" mass="27495">MNSINKTELKINWATHESAKFACNNWHYSKSIPVPPLVKIGAWENDKFIGVIIFSRGASSNLMNPYNLKQDEGCELTRIALTKHITPVSRILKFAIMFLKKNSPKLRLIVSFADPQYGHHGGIYQATNWVYCGDTMPSSEYWYNGKRLHSRQVSEKGWNIQQGQKRKTVKPSECKIVKTVGKHRYLMPLDDKMKTKISILSKPYPKRMKQAMVDSIDTAKVQHLSIRSTENEVLSELIKG</sequence>
<protein>
    <recommendedName>
        <fullName evidence="2">Protein Mom</fullName>
    </recommendedName>
</protein>
<dbReference type="InterPro" id="IPR057895">
    <property type="entry name" value="Mom"/>
</dbReference>
<proteinExistence type="predicted"/>
<evidence type="ECO:0008006" key="2">
    <source>
        <dbReference type="Google" id="ProtNLM"/>
    </source>
</evidence>
<dbReference type="Pfam" id="PF25680">
    <property type="entry name" value="Mom"/>
    <property type="match status" value="1"/>
</dbReference>
<reference evidence="1" key="1">
    <citation type="submission" date="2020-04" db="EMBL/GenBank/DDBJ databases">
        <authorList>
            <person name="Chiriac C."/>
            <person name="Salcher M."/>
            <person name="Ghai R."/>
            <person name="Kavagutti S V."/>
        </authorList>
    </citation>
    <scope>NUCLEOTIDE SEQUENCE</scope>
</reference>